<evidence type="ECO:0000313" key="2">
    <source>
        <dbReference type="EMBL" id="KKK98539.1"/>
    </source>
</evidence>
<gene>
    <name evidence="2" type="ORF">LCGC14_2641750</name>
</gene>
<dbReference type="SUPFAM" id="SSF53335">
    <property type="entry name" value="S-adenosyl-L-methionine-dependent methyltransferases"/>
    <property type="match status" value="1"/>
</dbReference>
<reference evidence="2" key="1">
    <citation type="journal article" date="2015" name="Nature">
        <title>Complex archaea that bridge the gap between prokaryotes and eukaryotes.</title>
        <authorList>
            <person name="Spang A."/>
            <person name="Saw J.H."/>
            <person name="Jorgensen S.L."/>
            <person name="Zaremba-Niedzwiedzka K."/>
            <person name="Martijn J."/>
            <person name="Lind A.E."/>
            <person name="van Eijk R."/>
            <person name="Schleper C."/>
            <person name="Guy L."/>
            <person name="Ettema T.J."/>
        </authorList>
    </citation>
    <scope>NUCLEOTIDE SEQUENCE</scope>
</reference>
<keyword evidence="1" id="KW-0472">Membrane</keyword>
<feature type="transmembrane region" description="Helical" evidence="1">
    <location>
        <begin position="164"/>
        <end position="184"/>
    </location>
</feature>
<keyword evidence="1" id="KW-1133">Transmembrane helix</keyword>
<dbReference type="Gene3D" id="3.40.50.150">
    <property type="entry name" value="Vaccinia Virus protein VP39"/>
    <property type="match status" value="1"/>
</dbReference>
<sequence>MNWDQRVDHWNQTFPKYPPTIYSHGWVYGVWYCSKAWTKNVIYGQYPRRFLERALALWPDVTADRILQVCSGSVTEPGVCLDISRQFEPTVQASAETLPFQDGAFDLILYDPPYSAEDAQMYGQEKAPRWSRVRPEFLRVLRTGGHIGVLHKHYPNHRRREMKLRGLIAIVTGFLSMTRMFSIFEKLPTSTEVE</sequence>
<dbReference type="InterPro" id="IPR029063">
    <property type="entry name" value="SAM-dependent_MTases_sf"/>
</dbReference>
<comment type="caution">
    <text evidence="2">The sequence shown here is derived from an EMBL/GenBank/DDBJ whole genome shotgun (WGS) entry which is preliminary data.</text>
</comment>
<evidence type="ECO:0008006" key="3">
    <source>
        <dbReference type="Google" id="ProtNLM"/>
    </source>
</evidence>
<dbReference type="CDD" id="cd02440">
    <property type="entry name" value="AdoMet_MTases"/>
    <property type="match status" value="1"/>
</dbReference>
<proteinExistence type="predicted"/>
<evidence type="ECO:0000256" key="1">
    <source>
        <dbReference type="SAM" id="Phobius"/>
    </source>
</evidence>
<organism evidence="2">
    <name type="scientific">marine sediment metagenome</name>
    <dbReference type="NCBI Taxonomy" id="412755"/>
    <lineage>
        <taxon>unclassified sequences</taxon>
        <taxon>metagenomes</taxon>
        <taxon>ecological metagenomes</taxon>
    </lineage>
</organism>
<dbReference type="EMBL" id="LAZR01045576">
    <property type="protein sequence ID" value="KKK98539.1"/>
    <property type="molecule type" value="Genomic_DNA"/>
</dbReference>
<protein>
    <recommendedName>
        <fullName evidence="3">Methyltransferase type 11 domain-containing protein</fullName>
    </recommendedName>
</protein>
<dbReference type="AlphaFoldDB" id="A0A0F9C821"/>
<name>A0A0F9C821_9ZZZZ</name>
<accession>A0A0F9C821</accession>
<keyword evidence="1" id="KW-0812">Transmembrane</keyword>